<comment type="caution">
    <text evidence="1">The sequence shown here is derived from an EMBL/GenBank/DDBJ whole genome shotgun (WGS) entry which is preliminary data.</text>
</comment>
<dbReference type="EMBL" id="LAZR01040770">
    <property type="protein sequence ID" value="KKL13659.1"/>
    <property type="molecule type" value="Genomic_DNA"/>
</dbReference>
<organism evidence="1">
    <name type="scientific">marine sediment metagenome</name>
    <dbReference type="NCBI Taxonomy" id="412755"/>
    <lineage>
        <taxon>unclassified sequences</taxon>
        <taxon>metagenomes</taxon>
        <taxon>ecological metagenomes</taxon>
    </lineage>
</organism>
<reference evidence="1" key="1">
    <citation type="journal article" date="2015" name="Nature">
        <title>Complex archaea that bridge the gap between prokaryotes and eukaryotes.</title>
        <authorList>
            <person name="Spang A."/>
            <person name="Saw J.H."/>
            <person name="Jorgensen S.L."/>
            <person name="Zaremba-Niedzwiedzka K."/>
            <person name="Martijn J."/>
            <person name="Lind A.E."/>
            <person name="van Eijk R."/>
            <person name="Schleper C."/>
            <person name="Guy L."/>
            <person name="Ettema T.J."/>
        </authorList>
    </citation>
    <scope>NUCLEOTIDE SEQUENCE</scope>
</reference>
<dbReference type="AlphaFoldDB" id="A0A0F9AVN4"/>
<dbReference type="InterPro" id="IPR027417">
    <property type="entry name" value="P-loop_NTPase"/>
</dbReference>
<protein>
    <submittedName>
        <fullName evidence="1">Uncharacterized protein</fullName>
    </submittedName>
</protein>
<evidence type="ECO:0000313" key="1">
    <source>
        <dbReference type="EMBL" id="KKL13659.1"/>
    </source>
</evidence>
<dbReference type="Gene3D" id="3.40.50.300">
    <property type="entry name" value="P-loop containing nucleotide triphosphate hydrolases"/>
    <property type="match status" value="1"/>
</dbReference>
<sequence>MVKENLKPRLSEPFPNVPQYWKCPKTSIIVPKFETENVLWRADVLRRAEKDPILQRDLLAACRESLLLWVNLFAFTYHQWDIDPITNKRIEATNSHAPFISWEIQDELFDRFEYCLKRGLDVLVDKSRDMGASWMCVFFMHWLWLFRPDSQLLEMSRTQDYVDQTGNMKALFQKHDYANGWLPDWMLPPNCLFGMKNRTKMHMMNVVNGSCIDGESTTEHAASGDRRLVILLDEFSKVEHGRLMRSATKDAALMRIINSTPAGAGTEYSRWKNDGTVAPFVLPFHEHPEKGRDRYVYKTEMGSYEISSPWLDYEKTVRSPREIAREILRQDVESGDMFFTKPNIEKHIKMNYKMSLLFFYL</sequence>
<name>A0A0F9AVN4_9ZZZZ</name>
<gene>
    <name evidence="1" type="ORF">LCGC14_2523550</name>
</gene>
<proteinExistence type="predicted"/>
<accession>A0A0F9AVN4</accession>